<dbReference type="EC" id="4.2.1.-" evidence="1"/>
<reference evidence="1 2" key="1">
    <citation type="submission" date="2024-09" db="EMBL/GenBank/DDBJ databases">
        <authorList>
            <person name="Sun Q."/>
            <person name="Mori K."/>
        </authorList>
    </citation>
    <scope>NUCLEOTIDE SEQUENCE [LARGE SCALE GENOMIC DNA]</scope>
    <source>
        <strain evidence="1 2">CCM 7415</strain>
    </source>
</reference>
<evidence type="ECO:0000313" key="2">
    <source>
        <dbReference type="Proteomes" id="UP001589814"/>
    </source>
</evidence>
<dbReference type="SUPFAM" id="SSF52317">
    <property type="entry name" value="Class I glutamine amidotransferase-like"/>
    <property type="match status" value="1"/>
</dbReference>
<comment type="caution">
    <text evidence="1">The sequence shown here is derived from an EMBL/GenBank/DDBJ whole genome shotgun (WGS) entry which is preliminary data.</text>
</comment>
<accession>A0ABV6G5A9</accession>
<sequence>MKKQVAVIVSGCGWQDGTDPQELALVLLRLDQLNIAWTCFAPDVAQHHVLDHASGEPIAGEERRTLVESRRMLHEEVHSLDTLDPEAFTAIVIPGGHGAISELSDFATSGASMQVLEHLVALLREFHQARKPIALAGMAALLVLRIFEQAIPVTLGQSAELSGKVSAMGGLHKSAGVSEIVVDAEHRVITSPGWLMEGRPSEVAAGLFKLVDRMDALMVQPRW</sequence>
<dbReference type="RefSeq" id="WP_019950603.1">
    <property type="nucleotide sequence ID" value="NZ_JBHLVX010000050.1"/>
</dbReference>
<keyword evidence="1" id="KW-0456">Lyase</keyword>
<dbReference type="PANTHER" id="PTHR10224:SF12">
    <property type="entry name" value="GLYOXALASE ELBB"/>
    <property type="match status" value="1"/>
</dbReference>
<name>A0ABV6G5A9_9GAMM</name>
<keyword evidence="2" id="KW-1185">Reference proteome</keyword>
<dbReference type="GO" id="GO:0016829">
    <property type="term" value="F:lyase activity"/>
    <property type="evidence" value="ECO:0007669"/>
    <property type="project" value="UniProtKB-KW"/>
</dbReference>
<dbReference type="InterPro" id="IPR029062">
    <property type="entry name" value="Class_I_gatase-like"/>
</dbReference>
<dbReference type="PANTHER" id="PTHR10224">
    <property type="entry name" value="ES1 PROTEIN HOMOLOG, MITOCHONDRIAL"/>
    <property type="match status" value="1"/>
</dbReference>
<dbReference type="NCBIfam" id="NF008747">
    <property type="entry name" value="PRK11780.1"/>
    <property type="match status" value="1"/>
</dbReference>
<dbReference type="Gene3D" id="3.40.50.880">
    <property type="match status" value="1"/>
</dbReference>
<evidence type="ECO:0000313" key="1">
    <source>
        <dbReference type="EMBL" id="MFC0268754.1"/>
    </source>
</evidence>
<dbReference type="Proteomes" id="UP001589814">
    <property type="component" value="Unassembled WGS sequence"/>
</dbReference>
<proteinExistence type="predicted"/>
<protein>
    <submittedName>
        <fullName evidence="1">Isoprenoid biosynthesis glyoxalase ElbB</fullName>
        <ecNumber evidence="1">4.2.1.-</ecNumber>
    </submittedName>
</protein>
<gene>
    <name evidence="1" type="primary">elbB</name>
    <name evidence="1" type="ORF">ACFFHW_12315</name>
</gene>
<organism evidence="1 2">
    <name type="scientific">Kushneria aurantia</name>
    <dbReference type="NCBI Taxonomy" id="504092"/>
    <lineage>
        <taxon>Bacteria</taxon>
        <taxon>Pseudomonadati</taxon>
        <taxon>Pseudomonadota</taxon>
        <taxon>Gammaproteobacteria</taxon>
        <taxon>Oceanospirillales</taxon>
        <taxon>Halomonadaceae</taxon>
        <taxon>Kushneria</taxon>
    </lineage>
</organism>
<dbReference type="EMBL" id="JBHLVX010000050">
    <property type="protein sequence ID" value="MFC0268754.1"/>
    <property type="molecule type" value="Genomic_DNA"/>
</dbReference>